<dbReference type="PANTHER" id="PTHR33146">
    <property type="entry name" value="ENDONUCLEASE 4"/>
    <property type="match status" value="1"/>
</dbReference>
<keyword evidence="1" id="KW-0540">Nuclease</keyword>
<dbReference type="EMBL" id="APMP01000008">
    <property type="protein sequence ID" value="ENZ82216.1"/>
    <property type="molecule type" value="Genomic_DNA"/>
</dbReference>
<dbReference type="STRING" id="1292034.OR37_01770"/>
<dbReference type="GO" id="GO:0003676">
    <property type="term" value="F:nucleic acid binding"/>
    <property type="evidence" value="ECO:0007669"/>
    <property type="project" value="InterPro"/>
</dbReference>
<keyword evidence="6" id="KW-0325">Glycoprotein</keyword>
<keyword evidence="3" id="KW-0255">Endonuclease</keyword>
<evidence type="ECO:0000256" key="7">
    <source>
        <dbReference type="SAM" id="SignalP"/>
    </source>
</evidence>
<comment type="caution">
    <text evidence="8">The sequence shown here is derived from an EMBL/GenBank/DDBJ whole genome shotgun (WGS) entry which is preliminary data.</text>
</comment>
<evidence type="ECO:0000313" key="8">
    <source>
        <dbReference type="EMBL" id="ENZ82216.1"/>
    </source>
</evidence>
<dbReference type="AlphaFoldDB" id="R0D0Q7"/>
<dbReference type="PANTHER" id="PTHR33146:SF10">
    <property type="entry name" value="STRAND-SPECIFIC NUCLEASE, PUTATIVE-RELATED"/>
    <property type="match status" value="1"/>
</dbReference>
<dbReference type="PATRIC" id="fig|1292034.3.peg.1757"/>
<dbReference type="InterPro" id="IPR003154">
    <property type="entry name" value="S1/P1nuclease"/>
</dbReference>
<dbReference type="GO" id="GO:0004519">
    <property type="term" value="F:endonuclease activity"/>
    <property type="evidence" value="ECO:0007669"/>
    <property type="project" value="UniProtKB-KW"/>
</dbReference>
<dbReference type="GO" id="GO:0046872">
    <property type="term" value="F:metal ion binding"/>
    <property type="evidence" value="ECO:0007669"/>
    <property type="project" value="UniProtKB-KW"/>
</dbReference>
<evidence type="ECO:0000256" key="2">
    <source>
        <dbReference type="ARBA" id="ARBA00022723"/>
    </source>
</evidence>
<dbReference type="OrthoDB" id="267579at2"/>
<name>R0D0Q7_CAUVI</name>
<feature type="chain" id="PRO_5004339866" description="S1/P1 Nuclease" evidence="7">
    <location>
        <begin position="27"/>
        <end position="308"/>
    </location>
</feature>
<keyword evidence="9" id="KW-1185">Reference proteome</keyword>
<dbReference type="Gene3D" id="1.10.575.10">
    <property type="entry name" value="P1 Nuclease"/>
    <property type="match status" value="1"/>
</dbReference>
<keyword evidence="5" id="KW-1015">Disulfide bond</keyword>
<dbReference type="CDD" id="cd11010">
    <property type="entry name" value="S1-P1_nuclease"/>
    <property type="match status" value="1"/>
</dbReference>
<keyword evidence="7" id="KW-0732">Signal</keyword>
<evidence type="ECO:0000256" key="5">
    <source>
        <dbReference type="ARBA" id="ARBA00023157"/>
    </source>
</evidence>
<feature type="signal peptide" evidence="7">
    <location>
        <begin position="1"/>
        <end position="26"/>
    </location>
</feature>
<evidence type="ECO:0000256" key="1">
    <source>
        <dbReference type="ARBA" id="ARBA00022722"/>
    </source>
</evidence>
<keyword evidence="4" id="KW-0378">Hydrolase</keyword>
<dbReference type="GO" id="GO:0016788">
    <property type="term" value="F:hydrolase activity, acting on ester bonds"/>
    <property type="evidence" value="ECO:0007669"/>
    <property type="project" value="InterPro"/>
</dbReference>
<dbReference type="SUPFAM" id="SSF48537">
    <property type="entry name" value="Phospholipase C/P1 nuclease"/>
    <property type="match status" value="1"/>
</dbReference>
<keyword evidence="2" id="KW-0479">Metal-binding</keyword>
<sequence precursor="true">MRKLAITLAVAAAATLGALAPAPARAWDDQGHMATGDIAYDALTARHPEAAAAIVAIMRDHPDHALFDKRLAGLTGPARDRRLFALMAVWPDDTRKSPNDRPDWHYALKVVSPWRFVFPFTVGKAEVAFREQLAIARDPKAPRAQRAIALCWIMHLVGDQHQPLHAGHWMSWTYPKTDRAGSIAFVRRQAGAPPVDMHELWDSAPDRPAPNREAGADLVAAAVEAVHPRPARDDLGPDPSAAFAAWERESWTLAKTAAYRDGQLATSPDRAAAPVLPAGYAPRMRAIADARVAQAGYRLAEVLALVKT</sequence>
<dbReference type="GO" id="GO:0006308">
    <property type="term" value="P:DNA catabolic process"/>
    <property type="evidence" value="ECO:0007669"/>
    <property type="project" value="InterPro"/>
</dbReference>
<accession>R0D0Q7</accession>
<dbReference type="RefSeq" id="WP_004618326.1">
    <property type="nucleotide sequence ID" value="NZ_APMP01000008.1"/>
</dbReference>
<organism evidence="8 9">
    <name type="scientific">Caulobacter vibrioides OR37</name>
    <dbReference type="NCBI Taxonomy" id="1292034"/>
    <lineage>
        <taxon>Bacteria</taxon>
        <taxon>Pseudomonadati</taxon>
        <taxon>Pseudomonadota</taxon>
        <taxon>Alphaproteobacteria</taxon>
        <taxon>Caulobacterales</taxon>
        <taxon>Caulobacteraceae</taxon>
        <taxon>Caulobacter</taxon>
    </lineage>
</organism>
<evidence type="ECO:0000256" key="6">
    <source>
        <dbReference type="ARBA" id="ARBA00023180"/>
    </source>
</evidence>
<dbReference type="eggNOG" id="ENOG502ZCBM">
    <property type="taxonomic scope" value="Bacteria"/>
</dbReference>
<dbReference type="Proteomes" id="UP000013063">
    <property type="component" value="Unassembled WGS sequence"/>
</dbReference>
<evidence type="ECO:0000256" key="3">
    <source>
        <dbReference type="ARBA" id="ARBA00022759"/>
    </source>
</evidence>
<gene>
    <name evidence="8" type="ORF">OR37_01770</name>
</gene>
<reference evidence="8 9" key="1">
    <citation type="journal article" date="2013" name="Genome Announc.">
        <title>Draft Genome Sequence for Caulobacter sp. Strain OR37, a Bacterium Tolerant to Heavy Metals.</title>
        <authorList>
            <person name="Utturkar S.M."/>
            <person name="Bollmann A."/>
            <person name="Brzoska R.M."/>
            <person name="Klingeman D.M."/>
            <person name="Epstein S.E."/>
            <person name="Palumbo A.V."/>
            <person name="Brown S.D."/>
        </authorList>
    </citation>
    <scope>NUCLEOTIDE SEQUENCE [LARGE SCALE GENOMIC DNA]</scope>
    <source>
        <strain evidence="8 9">OR37</strain>
    </source>
</reference>
<evidence type="ECO:0000313" key="9">
    <source>
        <dbReference type="Proteomes" id="UP000013063"/>
    </source>
</evidence>
<evidence type="ECO:0008006" key="10">
    <source>
        <dbReference type="Google" id="ProtNLM"/>
    </source>
</evidence>
<dbReference type="Pfam" id="PF02265">
    <property type="entry name" value="S1-P1_nuclease"/>
    <property type="match status" value="1"/>
</dbReference>
<proteinExistence type="predicted"/>
<evidence type="ECO:0000256" key="4">
    <source>
        <dbReference type="ARBA" id="ARBA00022801"/>
    </source>
</evidence>
<protein>
    <recommendedName>
        <fullName evidence="10">S1/P1 Nuclease</fullName>
    </recommendedName>
</protein>
<dbReference type="InterPro" id="IPR008947">
    <property type="entry name" value="PLipase_C/P1_nuclease_dom_sf"/>
</dbReference>